<evidence type="ECO:0000313" key="1">
    <source>
        <dbReference type="EMBL" id="PSJ16989.1"/>
    </source>
</evidence>
<name>A0A2P7NU74_9PROT</name>
<proteinExistence type="predicted"/>
<comment type="caution">
    <text evidence="1">The sequence shown here is derived from an EMBL/GenBank/DDBJ whole genome shotgun (WGS) entry which is preliminary data.</text>
</comment>
<sequence length="65" mass="7112">MNKKFNKNKLVTKDSTTEASGFIVAGFDNNYIVGTSTNGFTVFASKSAGELSVRIAYENDDQLQK</sequence>
<dbReference type="AlphaFoldDB" id="A0A2P7NU74"/>
<keyword evidence="2" id="KW-1185">Reference proteome</keyword>
<reference evidence="1 2" key="1">
    <citation type="submission" date="2018-03" db="EMBL/GenBank/DDBJ databases">
        <title>Draft genome of Nitrosomonas supralitoralis APG5.</title>
        <authorList>
            <person name="Urakawa H."/>
            <person name="Lopez J.V."/>
        </authorList>
    </citation>
    <scope>NUCLEOTIDE SEQUENCE [LARGE SCALE GENOMIC DNA]</scope>
    <source>
        <strain evidence="1 2">APG5</strain>
    </source>
</reference>
<organism evidence="1 2">
    <name type="scientific">Nitrosomonas supralitoralis</name>
    <dbReference type="NCBI Taxonomy" id="2116706"/>
    <lineage>
        <taxon>Bacteria</taxon>
        <taxon>Pseudomonadati</taxon>
        <taxon>Pseudomonadota</taxon>
        <taxon>Betaproteobacteria</taxon>
        <taxon>Nitrosomonadales</taxon>
        <taxon>Nitrosomonadaceae</taxon>
        <taxon>Nitrosomonas</taxon>
    </lineage>
</organism>
<evidence type="ECO:0000313" key="2">
    <source>
        <dbReference type="Proteomes" id="UP000241912"/>
    </source>
</evidence>
<dbReference type="Proteomes" id="UP000241912">
    <property type="component" value="Unassembled WGS sequence"/>
</dbReference>
<dbReference type="RefSeq" id="WP_106707228.1">
    <property type="nucleotide sequence ID" value="NZ_PXXU01000030.1"/>
</dbReference>
<gene>
    <name evidence="1" type="ORF">C7H79_10530</name>
</gene>
<protein>
    <submittedName>
        <fullName evidence="1">Uncharacterized protein</fullName>
    </submittedName>
</protein>
<accession>A0A2P7NU74</accession>
<dbReference type="EMBL" id="PXXU01000030">
    <property type="protein sequence ID" value="PSJ16989.1"/>
    <property type="molecule type" value="Genomic_DNA"/>
</dbReference>